<sequence>MVEVVAPIRPPEPTVRSVAAPLEPRLTAIQERMARLSEKDGGVLVGGTAQPETPLPATEAAVEIVTTTPESDGRTEALPEDPQEAINLREWLALDINVDNAREMMTLISARVSSRGLSIRLRDSNRFFRGEIAAKRMTEKQAVEFQGKLNATIDQKNKQYDELAKRLKKSANPHDQALIADVDLHMDRNDYRDLVTRRDLLRSTGGATTEIDNEIAAKGKAIREAEAQRREINDNEGNPIEDKIGPGVMTIIEKSNLESITGEPLTAEQKLQLEHEPLGVLEEVMTKLLDPQHPDRIEAFVTNLQTSNILDEPQAKQLRLMLDTAFNEKKSGRNTTQNIALGVGGLFLAMAWAAKQREGAAAQGQGGH</sequence>
<protein>
    <submittedName>
        <fullName evidence="1">Uncharacterized protein</fullName>
    </submittedName>
</protein>
<evidence type="ECO:0000313" key="1">
    <source>
        <dbReference type="EMBL" id="OGK39932.1"/>
    </source>
</evidence>
<dbReference type="AlphaFoldDB" id="A0A1F7I9F8"/>
<dbReference type="Proteomes" id="UP000179024">
    <property type="component" value="Unassembled WGS sequence"/>
</dbReference>
<gene>
    <name evidence="1" type="ORF">A3F34_01905</name>
</gene>
<accession>A0A1F7I9F8</accession>
<evidence type="ECO:0000313" key="2">
    <source>
        <dbReference type="Proteomes" id="UP000179024"/>
    </source>
</evidence>
<organism evidence="1 2">
    <name type="scientific">Candidatus Roizmanbacteria bacterium RIFCSPHIGHO2_12_FULL_44_10</name>
    <dbReference type="NCBI Taxonomy" id="1802054"/>
    <lineage>
        <taxon>Bacteria</taxon>
        <taxon>Candidatus Roizmaniibacteriota</taxon>
    </lineage>
</organism>
<reference evidence="1 2" key="1">
    <citation type="journal article" date="2016" name="Nat. Commun.">
        <title>Thousands of microbial genomes shed light on interconnected biogeochemical processes in an aquifer system.</title>
        <authorList>
            <person name="Anantharaman K."/>
            <person name="Brown C.T."/>
            <person name="Hug L.A."/>
            <person name="Sharon I."/>
            <person name="Castelle C.J."/>
            <person name="Probst A.J."/>
            <person name="Thomas B.C."/>
            <person name="Singh A."/>
            <person name="Wilkins M.J."/>
            <person name="Karaoz U."/>
            <person name="Brodie E.L."/>
            <person name="Williams K.H."/>
            <person name="Hubbard S.S."/>
            <person name="Banfield J.F."/>
        </authorList>
    </citation>
    <scope>NUCLEOTIDE SEQUENCE [LARGE SCALE GENOMIC DNA]</scope>
</reference>
<proteinExistence type="predicted"/>
<dbReference type="EMBL" id="MGAE01000010">
    <property type="protein sequence ID" value="OGK39932.1"/>
    <property type="molecule type" value="Genomic_DNA"/>
</dbReference>
<comment type="caution">
    <text evidence="1">The sequence shown here is derived from an EMBL/GenBank/DDBJ whole genome shotgun (WGS) entry which is preliminary data.</text>
</comment>
<name>A0A1F7I9F8_9BACT</name>